<keyword evidence="2" id="KW-1185">Reference proteome</keyword>
<comment type="caution">
    <text evidence="1">The sequence shown here is derived from an EMBL/GenBank/DDBJ whole genome shotgun (WGS) entry which is preliminary data.</text>
</comment>
<evidence type="ECO:0000313" key="1">
    <source>
        <dbReference type="EMBL" id="KAF9609496.1"/>
    </source>
</evidence>
<dbReference type="Proteomes" id="UP000631114">
    <property type="component" value="Unassembled WGS sequence"/>
</dbReference>
<accession>A0A835I1D8</accession>
<proteinExistence type="predicted"/>
<gene>
    <name evidence="1" type="ORF">IFM89_016582</name>
</gene>
<organism evidence="1 2">
    <name type="scientific">Coptis chinensis</name>
    <dbReference type="NCBI Taxonomy" id="261450"/>
    <lineage>
        <taxon>Eukaryota</taxon>
        <taxon>Viridiplantae</taxon>
        <taxon>Streptophyta</taxon>
        <taxon>Embryophyta</taxon>
        <taxon>Tracheophyta</taxon>
        <taxon>Spermatophyta</taxon>
        <taxon>Magnoliopsida</taxon>
        <taxon>Ranunculales</taxon>
        <taxon>Ranunculaceae</taxon>
        <taxon>Coptidoideae</taxon>
        <taxon>Coptis</taxon>
    </lineage>
</organism>
<evidence type="ECO:0000313" key="2">
    <source>
        <dbReference type="Proteomes" id="UP000631114"/>
    </source>
</evidence>
<dbReference type="EMBL" id="JADFTS010000004">
    <property type="protein sequence ID" value="KAF9609496.1"/>
    <property type="molecule type" value="Genomic_DNA"/>
</dbReference>
<protein>
    <submittedName>
        <fullName evidence="1">Uncharacterized protein</fullName>
    </submittedName>
</protein>
<reference evidence="1 2" key="1">
    <citation type="submission" date="2020-10" db="EMBL/GenBank/DDBJ databases">
        <title>The Coptis chinensis genome and diversification of protoberbering-type alkaloids.</title>
        <authorList>
            <person name="Wang B."/>
            <person name="Shu S."/>
            <person name="Song C."/>
            <person name="Liu Y."/>
        </authorList>
    </citation>
    <scope>NUCLEOTIDE SEQUENCE [LARGE SCALE GENOMIC DNA]</scope>
    <source>
        <strain evidence="1">HL-2020</strain>
        <tissue evidence="1">Leaf</tissue>
    </source>
</reference>
<name>A0A835I1D8_9MAGN</name>
<dbReference type="AlphaFoldDB" id="A0A835I1D8"/>
<sequence>MKTQKDVVTQPNVDINGARVRKKNRTNTESSIRSDIGAQGSFDLQTRPQAVIWAPCLYSIFPLVLQVNEKVGLPDDADGERSGLQIAMCF</sequence>